<dbReference type="CDD" id="cd02440">
    <property type="entry name" value="AdoMet_MTases"/>
    <property type="match status" value="1"/>
</dbReference>
<proteinExistence type="predicted"/>
<evidence type="ECO:0000259" key="1">
    <source>
        <dbReference type="Pfam" id="PF08241"/>
    </source>
</evidence>
<dbReference type="InterPro" id="IPR013216">
    <property type="entry name" value="Methyltransf_11"/>
</dbReference>
<dbReference type="GO" id="GO:0008757">
    <property type="term" value="F:S-adenosylmethionine-dependent methyltransferase activity"/>
    <property type="evidence" value="ECO:0007669"/>
    <property type="project" value="InterPro"/>
</dbReference>
<comment type="caution">
    <text evidence="2">The sequence shown here is derived from an EMBL/GenBank/DDBJ whole genome shotgun (WGS) entry which is preliminary data.</text>
</comment>
<feature type="domain" description="Methyltransferase type 11" evidence="1">
    <location>
        <begin position="49"/>
        <end position="142"/>
    </location>
</feature>
<gene>
    <name evidence="2" type="ORF">FZD47_18875</name>
</gene>
<dbReference type="RefSeq" id="WP_094768120.1">
    <property type="nucleotide sequence ID" value="NZ_JAWPEO010000006.1"/>
</dbReference>
<dbReference type="PANTHER" id="PTHR42912">
    <property type="entry name" value="METHYLTRANSFERASE"/>
    <property type="match status" value="1"/>
</dbReference>
<dbReference type="Proteomes" id="UP000323732">
    <property type="component" value="Unassembled WGS sequence"/>
</dbReference>
<sequence>MKAKVKQTFNSLAGIYEHQVDDGSLFNSEFERPAMLEQLPDSLEGKDILDAGCAAGWYTAELARRGANVTGADLSPEMISSAKRRIGNKARLVCCDLEGELPFDSHSFDWIISSLTLHYLKDWNQTFAEFHRILRPGGTILFSVHHPFMDMKLLDEPDYLAAEMIVDRWTKAGQTFDVPFYRRPLQDIINKTIARFSMQELIEPRPTQVFKERRPEQYEKLMKAPHFLIVRAAKAL</sequence>
<dbReference type="InterPro" id="IPR029063">
    <property type="entry name" value="SAM-dependent_MTases_sf"/>
</dbReference>
<protein>
    <submittedName>
        <fullName evidence="2">Class I SAM-dependent methyltransferase</fullName>
    </submittedName>
</protein>
<dbReference type="AlphaFoldDB" id="A0A5D4SF78"/>
<dbReference type="InterPro" id="IPR050508">
    <property type="entry name" value="Methyltransf_Superfamily"/>
</dbReference>
<dbReference type="Gene3D" id="3.40.50.150">
    <property type="entry name" value="Vaccinia Virus protein VP39"/>
    <property type="match status" value="1"/>
</dbReference>
<dbReference type="EMBL" id="VTES01000005">
    <property type="protein sequence ID" value="TYS62145.1"/>
    <property type="molecule type" value="Genomic_DNA"/>
</dbReference>
<keyword evidence="2" id="KW-0489">Methyltransferase</keyword>
<evidence type="ECO:0000313" key="3">
    <source>
        <dbReference type="Proteomes" id="UP000323732"/>
    </source>
</evidence>
<dbReference type="SUPFAM" id="SSF53335">
    <property type="entry name" value="S-adenosyl-L-methionine-dependent methyltransferases"/>
    <property type="match status" value="1"/>
</dbReference>
<dbReference type="GO" id="GO:0032259">
    <property type="term" value="P:methylation"/>
    <property type="evidence" value="ECO:0007669"/>
    <property type="project" value="UniProtKB-KW"/>
</dbReference>
<keyword evidence="2" id="KW-0808">Transferase</keyword>
<organism evidence="2 3">
    <name type="scientific">Bacillus infantis</name>
    <dbReference type="NCBI Taxonomy" id="324767"/>
    <lineage>
        <taxon>Bacteria</taxon>
        <taxon>Bacillati</taxon>
        <taxon>Bacillota</taxon>
        <taxon>Bacilli</taxon>
        <taxon>Bacillales</taxon>
        <taxon>Bacillaceae</taxon>
        <taxon>Bacillus</taxon>
    </lineage>
</organism>
<dbReference type="Pfam" id="PF08241">
    <property type="entry name" value="Methyltransf_11"/>
    <property type="match status" value="1"/>
</dbReference>
<evidence type="ECO:0000313" key="2">
    <source>
        <dbReference type="EMBL" id="TYS62145.1"/>
    </source>
</evidence>
<name>A0A5D4SF78_9BACI</name>
<accession>A0A5D4SF78</accession>
<reference evidence="2 3" key="1">
    <citation type="submission" date="2019-08" db="EMBL/GenBank/DDBJ databases">
        <title>Bacillus genomes from the desert of Cuatro Cienegas, Coahuila.</title>
        <authorList>
            <person name="Olmedo-Alvarez G."/>
        </authorList>
    </citation>
    <scope>NUCLEOTIDE SEQUENCE [LARGE SCALE GENOMIC DNA]</scope>
    <source>
        <strain evidence="2 3">CH37_1T</strain>
    </source>
</reference>